<feature type="region of interest" description="Disordered" evidence="2">
    <location>
        <begin position="599"/>
        <end position="653"/>
    </location>
</feature>
<feature type="compositionally biased region" description="Low complexity" evidence="2">
    <location>
        <begin position="141"/>
        <end position="160"/>
    </location>
</feature>
<feature type="region of interest" description="Disordered" evidence="2">
    <location>
        <begin position="206"/>
        <end position="229"/>
    </location>
</feature>
<dbReference type="HOGENOM" id="CLU_251971_0_0_1"/>
<dbReference type="EMBL" id="KB200129">
    <property type="protein sequence ID" value="ESP02756.1"/>
    <property type="molecule type" value="Genomic_DNA"/>
</dbReference>
<evidence type="ECO:0000259" key="3">
    <source>
        <dbReference type="PROSITE" id="PS50157"/>
    </source>
</evidence>
<dbReference type="Gene3D" id="3.30.160.60">
    <property type="entry name" value="Classic Zinc Finger"/>
    <property type="match status" value="2"/>
</dbReference>
<dbReference type="KEGG" id="lgi:LOTGIDRAFT_156702"/>
<dbReference type="Proteomes" id="UP000030746">
    <property type="component" value="Unassembled WGS sequence"/>
</dbReference>
<feature type="compositionally biased region" description="Basic and acidic residues" evidence="2">
    <location>
        <begin position="81"/>
        <end position="93"/>
    </location>
</feature>
<feature type="compositionally biased region" description="Low complexity" evidence="2">
    <location>
        <begin position="882"/>
        <end position="896"/>
    </location>
</feature>
<feature type="region of interest" description="Disordered" evidence="2">
    <location>
        <begin position="437"/>
        <end position="474"/>
    </location>
</feature>
<protein>
    <recommendedName>
        <fullName evidence="3">C2H2-type domain-containing protein</fullName>
    </recommendedName>
</protein>
<feature type="compositionally biased region" description="Low complexity" evidence="2">
    <location>
        <begin position="924"/>
        <end position="934"/>
    </location>
</feature>
<keyword evidence="5" id="KW-1185">Reference proteome</keyword>
<feature type="compositionally biased region" description="Polar residues" evidence="2">
    <location>
        <begin position="618"/>
        <end position="631"/>
    </location>
</feature>
<feature type="compositionally biased region" description="Polar residues" evidence="2">
    <location>
        <begin position="213"/>
        <end position="229"/>
    </location>
</feature>
<evidence type="ECO:0000313" key="4">
    <source>
        <dbReference type="EMBL" id="ESP02756.1"/>
    </source>
</evidence>
<sequence>MGNVCIFQISQVMGQHQSLASDKGTELSLRVAINKLIESCLSNPQSSEGISSNYIMKNEMEDKDKSDEPNSTGDETSSGEKVVESEKTSKLSSDKSFSSAQSFSSLLEMHIRDMIVNCENDEDISKVKEKDTSQEVMANNSVQSSVLSSTSSDGGTSTTTTATVSSAINSSVINSSVTSGLKASGISSVPLQTLVDKVLDNSLGDPSLLRPLDSTNENSKVNGTGDNKSKVSTTYEIAAESAKAVSEKVTRCVEKSQNNNENDGASNPGDICLMAHIEKALERNFAQMSDNENETEIEKNDSSQASVKVGCVQSGSVSRPASSSSSKPNNDGQSKTVGSLLNPRQTLITNPDGTISVQDIVDRIFSQTEMISKLLTPGTPSTTSSIAHPAHPQEKVPPSTPVSSQQSYERSIVKTVNSSRVEPYSHNFSKRHVKQYNDAEHYKVTKHTPSNRSREDIYPSRSTPSSHASDISERQIGYSQVRLKDTNTHHKANSYIQPDISDHYVDPRVINEAQRQAAARENMMMLSRYSYSMPMTSSVDPNSLAAHHLLRCYPPGALMQQRLPPPLLCVDQINDTHIPHPYNKACPCMACSSHRAHMEDLKRSPKQHPSNLLMPSRISPSSSPQYQSRLSPHNRDMRNLSPHSPQRYGNHPSAFTRVKDTLAEREKAQLMYNEELLHQKKNRNDNGIDMMYRERKHVEGFRPVTEPSFHRSKPPISSHSKNAMLPNEVQISAPSYGLNYGTNPVAINQVDQPLDLSKKKPSAQNQQYHDTVKRNIPVYKERDAHPSAPSFSKTNLPDHRFVDQRSIRHVTHHSEHKPFVEVESVSSHEHYLPPHTNISQYQHRVEPNRIQETSAAMTPGMMPDQLGSPGGMRPQLHPLPSPTLSTSYSHGSTSQSPQVPNHIPSPVDKALDVDRGTVVEANISRPSSQCSSSSLDLDKDKRGSISRHEPVQNIIGTHPPSDILYLICRLCRQTYGSPYGFRKHFRNQHGFEPRAEHTIVHTISATKNAMQHIPGMPNIPNDAMQSPRGFQPVPDGTIYDGIDIPKVRERAASDSKLLKPVSMTESIRPMGSRSAESRQVLPCKEETDDTKCLQCEQCKQTFQLNDFGSYKRHCRQHNQTRTIGPFHCQMCSCSFHEPQLLEDHMLQHESETYVCKYCKIPYANKLYLEDHLKTVHGKESVVNVNSCKYCHHNFIDYKELLLHIQSVHGQSGQPDHDKLGVGEKTYESQGDTTVSSHVDIQEADQMTTLSCPDSSSDTLADSARSSVPQSSTGCVTEPVVCNNVKSEELCPSTISNDNSQDDVSSGGNDTNEDSFYKHKKFFGHRKRKESLDLGPIPAKSFKGESAADTVDSNKCDSGVIDNTVSCSSTTNLSEREKLCDSSSLNGDSLPKEGVNMDPLDQTDNLVQNKQEARHQMPFVWDRITRSQAGKNIRPPDYMA</sequence>
<feature type="compositionally biased region" description="Low complexity" evidence="2">
    <location>
        <begin position="314"/>
        <end position="326"/>
    </location>
</feature>
<feature type="compositionally biased region" description="Polar residues" evidence="2">
    <location>
        <begin position="460"/>
        <end position="469"/>
    </location>
</feature>
<dbReference type="GeneID" id="20237071"/>
<feature type="compositionally biased region" description="Polar residues" evidence="2">
    <location>
        <begin position="327"/>
        <end position="351"/>
    </location>
</feature>
<feature type="compositionally biased region" description="Low complexity" evidence="2">
    <location>
        <begin position="375"/>
        <end position="385"/>
    </location>
</feature>
<feature type="region of interest" description="Disordered" evidence="2">
    <location>
        <begin position="1292"/>
        <end position="1312"/>
    </location>
</feature>
<dbReference type="CTD" id="20237071"/>
<keyword evidence="1" id="KW-0862">Zinc</keyword>
<feature type="compositionally biased region" description="Polar residues" evidence="2">
    <location>
        <begin position="1292"/>
        <end position="1309"/>
    </location>
</feature>
<dbReference type="SMART" id="SM00355">
    <property type="entry name" value="ZnF_C2H2"/>
    <property type="match status" value="5"/>
</dbReference>
<gene>
    <name evidence="4" type="ORF">LOTGIDRAFT_156702</name>
</gene>
<dbReference type="OMA" id="KPPDYMT"/>
<feature type="region of interest" description="Disordered" evidence="2">
    <location>
        <begin position="1249"/>
        <end position="1274"/>
    </location>
</feature>
<dbReference type="InterPro" id="IPR013087">
    <property type="entry name" value="Znf_C2H2_type"/>
</dbReference>
<feature type="domain" description="C2H2-type" evidence="3">
    <location>
        <begin position="1153"/>
        <end position="1181"/>
    </location>
</feature>
<feature type="region of interest" description="Disordered" evidence="2">
    <location>
        <begin position="128"/>
        <end position="160"/>
    </location>
</feature>
<feature type="region of interest" description="Disordered" evidence="2">
    <location>
        <begin position="311"/>
        <end position="351"/>
    </location>
</feature>
<feature type="region of interest" description="Disordered" evidence="2">
    <location>
        <begin position="856"/>
        <end position="943"/>
    </location>
</feature>
<feature type="region of interest" description="Disordered" evidence="2">
    <location>
        <begin position="375"/>
        <end position="408"/>
    </location>
</feature>
<dbReference type="OrthoDB" id="6102286at2759"/>
<evidence type="ECO:0000313" key="5">
    <source>
        <dbReference type="Proteomes" id="UP000030746"/>
    </source>
</evidence>
<name>V4B5D6_LOTGI</name>
<evidence type="ECO:0000256" key="1">
    <source>
        <dbReference type="PROSITE-ProRule" id="PRU00042"/>
    </source>
</evidence>
<dbReference type="GO" id="GO:0008270">
    <property type="term" value="F:zinc ion binding"/>
    <property type="evidence" value="ECO:0007669"/>
    <property type="project" value="UniProtKB-KW"/>
</dbReference>
<organism evidence="4 5">
    <name type="scientific">Lottia gigantea</name>
    <name type="common">Giant owl limpet</name>
    <dbReference type="NCBI Taxonomy" id="225164"/>
    <lineage>
        <taxon>Eukaryota</taxon>
        <taxon>Metazoa</taxon>
        <taxon>Spiralia</taxon>
        <taxon>Lophotrochozoa</taxon>
        <taxon>Mollusca</taxon>
        <taxon>Gastropoda</taxon>
        <taxon>Patellogastropoda</taxon>
        <taxon>Lottioidea</taxon>
        <taxon>Lottiidae</taxon>
        <taxon>Lottia</taxon>
    </lineage>
</organism>
<feature type="compositionally biased region" description="Basic and acidic residues" evidence="2">
    <location>
        <begin position="1214"/>
        <end position="1226"/>
    </location>
</feature>
<dbReference type="PROSITE" id="PS50157">
    <property type="entry name" value="ZINC_FINGER_C2H2_2"/>
    <property type="match status" value="2"/>
</dbReference>
<dbReference type="RefSeq" id="XP_009046226.1">
    <property type="nucleotide sequence ID" value="XM_009047978.1"/>
</dbReference>
<dbReference type="PROSITE" id="PS00028">
    <property type="entry name" value="ZINC_FINGER_C2H2_1"/>
    <property type="match status" value="4"/>
</dbReference>
<feature type="region of interest" description="Disordered" evidence="2">
    <location>
        <begin position="1378"/>
        <end position="1398"/>
    </location>
</feature>
<keyword evidence="1" id="KW-0863">Zinc-finger</keyword>
<reference evidence="4 5" key="1">
    <citation type="journal article" date="2013" name="Nature">
        <title>Insights into bilaterian evolution from three spiralian genomes.</title>
        <authorList>
            <person name="Simakov O."/>
            <person name="Marletaz F."/>
            <person name="Cho S.J."/>
            <person name="Edsinger-Gonzales E."/>
            <person name="Havlak P."/>
            <person name="Hellsten U."/>
            <person name="Kuo D.H."/>
            <person name="Larsson T."/>
            <person name="Lv J."/>
            <person name="Arendt D."/>
            <person name="Savage R."/>
            <person name="Osoegawa K."/>
            <person name="de Jong P."/>
            <person name="Grimwood J."/>
            <person name="Chapman J.A."/>
            <person name="Shapiro H."/>
            <person name="Aerts A."/>
            <person name="Otillar R.P."/>
            <person name="Terry A.Y."/>
            <person name="Boore J.L."/>
            <person name="Grigoriev I.V."/>
            <person name="Lindberg D.R."/>
            <person name="Seaver E.C."/>
            <person name="Weisblat D.A."/>
            <person name="Putnam N.H."/>
            <person name="Rokhsar D.S."/>
        </authorList>
    </citation>
    <scope>NUCLEOTIDE SEQUENCE [LARGE SCALE GENOMIC DNA]</scope>
</reference>
<evidence type="ECO:0000256" key="2">
    <source>
        <dbReference type="SAM" id="MobiDB-lite"/>
    </source>
</evidence>
<proteinExistence type="predicted"/>
<feature type="region of interest" description="Disordered" evidence="2">
    <location>
        <begin position="1209"/>
        <end position="1234"/>
    </location>
</feature>
<feature type="region of interest" description="Disordered" evidence="2">
    <location>
        <begin position="61"/>
        <end position="94"/>
    </location>
</feature>
<keyword evidence="1" id="KW-0479">Metal-binding</keyword>
<feature type="domain" description="C2H2-type" evidence="3">
    <location>
        <begin position="1126"/>
        <end position="1153"/>
    </location>
</feature>
<accession>V4B5D6</accession>